<comment type="cofactor">
    <cofactor evidence="1 10">
        <name>FAD</name>
        <dbReference type="ChEBI" id="CHEBI:57692"/>
    </cofactor>
</comment>
<feature type="domain" description="MnmG N-terminal" evidence="11">
    <location>
        <begin position="6"/>
        <end position="334"/>
    </location>
</feature>
<evidence type="ECO:0000256" key="8">
    <source>
        <dbReference type="ARBA" id="ARBA00022857"/>
    </source>
</evidence>
<dbReference type="PANTHER" id="PTHR11806">
    <property type="entry name" value="GLUCOSE INHIBITED DIVISION PROTEIN A"/>
    <property type="match status" value="1"/>
</dbReference>
<dbReference type="AlphaFoldDB" id="S2R0F4"/>
<keyword evidence="7 10" id="KW-0274">FAD</keyword>
<dbReference type="PATRIC" id="fig|1256206.3.peg.2579"/>
<dbReference type="EC" id="2.1.1.74" evidence="10"/>
<evidence type="ECO:0000256" key="1">
    <source>
        <dbReference type="ARBA" id="ARBA00001974"/>
    </source>
</evidence>
<dbReference type="Pfam" id="PF01134">
    <property type="entry name" value="GIDA"/>
    <property type="match status" value="1"/>
</dbReference>
<evidence type="ECO:0000256" key="6">
    <source>
        <dbReference type="ARBA" id="ARBA00022694"/>
    </source>
</evidence>
<dbReference type="EMBL" id="ANKC01001180">
    <property type="protein sequence ID" value="EPC70685.1"/>
    <property type="molecule type" value="Genomic_DNA"/>
</dbReference>
<dbReference type="PANTHER" id="PTHR11806:SF2">
    <property type="entry name" value="METHYLENETETRAHYDROFOLATE--TRNA-(URACIL-5-)-METHYLTRANSFERASE TRMFO"/>
    <property type="match status" value="1"/>
</dbReference>
<dbReference type="GO" id="GO:0047151">
    <property type="term" value="F:tRNA (uracil(54)-C5)-methyltransferase activity, 5,10-methylenetetrahydrofolate-dependent"/>
    <property type="evidence" value="ECO:0007669"/>
    <property type="project" value="UniProtKB-UniRule"/>
</dbReference>
<comment type="subcellular location">
    <subcellularLocation>
        <location evidence="10">Cytoplasm</location>
    </subcellularLocation>
</comment>
<comment type="similarity">
    <text evidence="10">Belongs to the MnmG family. TrmFO subfamily.</text>
</comment>
<evidence type="ECO:0000256" key="7">
    <source>
        <dbReference type="ARBA" id="ARBA00022827"/>
    </source>
</evidence>
<dbReference type="GO" id="GO:0030488">
    <property type="term" value="P:tRNA methylation"/>
    <property type="evidence" value="ECO:0007669"/>
    <property type="project" value="TreeGrafter"/>
</dbReference>
<accession>S2R0F4</accession>
<evidence type="ECO:0000256" key="4">
    <source>
        <dbReference type="ARBA" id="ARBA00022630"/>
    </source>
</evidence>
<dbReference type="Proteomes" id="UP000014243">
    <property type="component" value="Unassembled WGS sequence"/>
</dbReference>
<evidence type="ECO:0000256" key="10">
    <source>
        <dbReference type="HAMAP-Rule" id="MF_01037"/>
    </source>
</evidence>
<comment type="caution">
    <text evidence="10">Lacks conserved residue(s) required for the propagation of feature annotation.</text>
</comment>
<organism evidence="12 13">
    <name type="scientific">Lacticaseibacillus paracasei subsp. paracasei Lpp126</name>
    <dbReference type="NCBI Taxonomy" id="1256206"/>
    <lineage>
        <taxon>Bacteria</taxon>
        <taxon>Bacillati</taxon>
        <taxon>Bacillota</taxon>
        <taxon>Bacilli</taxon>
        <taxon>Lactobacillales</taxon>
        <taxon>Lactobacillaceae</taxon>
        <taxon>Lacticaseibacillus</taxon>
    </lineage>
</organism>
<evidence type="ECO:0000313" key="12">
    <source>
        <dbReference type="EMBL" id="EPC70685.1"/>
    </source>
</evidence>
<proteinExistence type="inferred from homology"/>
<comment type="function">
    <text evidence="10">Catalyzes the folate-dependent formation of 5-methyl-uridine at position 54 (M-5-U54) in all tRNAs.</text>
</comment>
<dbReference type="InterPro" id="IPR020595">
    <property type="entry name" value="MnmG-rel_CS"/>
</dbReference>
<evidence type="ECO:0000256" key="3">
    <source>
        <dbReference type="ARBA" id="ARBA00022603"/>
    </source>
</evidence>
<comment type="caution">
    <text evidence="12">The sequence shown here is derived from an EMBL/GenBank/DDBJ whole genome shotgun (WGS) entry which is preliminary data.</text>
</comment>
<name>S2R0F4_LACPA</name>
<dbReference type="NCBIfam" id="TIGR00137">
    <property type="entry name" value="gid_trmFO"/>
    <property type="match status" value="1"/>
</dbReference>
<dbReference type="NCBIfam" id="NF003739">
    <property type="entry name" value="PRK05335.1"/>
    <property type="match status" value="1"/>
</dbReference>
<dbReference type="InterPro" id="IPR040131">
    <property type="entry name" value="MnmG_N"/>
</dbReference>
<evidence type="ECO:0000313" key="13">
    <source>
        <dbReference type="Proteomes" id="UP000014243"/>
    </source>
</evidence>
<evidence type="ECO:0000256" key="2">
    <source>
        <dbReference type="ARBA" id="ARBA00022490"/>
    </source>
</evidence>
<dbReference type="InterPro" id="IPR002218">
    <property type="entry name" value="MnmG-rel"/>
</dbReference>
<evidence type="ECO:0000259" key="11">
    <source>
        <dbReference type="Pfam" id="PF01134"/>
    </source>
</evidence>
<evidence type="ECO:0000256" key="5">
    <source>
        <dbReference type="ARBA" id="ARBA00022679"/>
    </source>
</evidence>
<keyword evidence="9 10" id="KW-0520">NAD</keyword>
<dbReference type="SUPFAM" id="SSF51905">
    <property type="entry name" value="FAD/NAD(P)-binding domain"/>
    <property type="match status" value="1"/>
</dbReference>
<comment type="catalytic activity">
    <reaction evidence="10">
        <text>uridine(54) in tRNA + (6R)-5,10-methylene-5,6,7,8-tetrahydrofolate + NADPH + H(+) = 5-methyluridine(54) in tRNA + (6S)-5,6,7,8-tetrahydrofolate + NADP(+)</text>
        <dbReference type="Rhea" id="RHEA:62372"/>
        <dbReference type="Rhea" id="RHEA-COMP:10167"/>
        <dbReference type="Rhea" id="RHEA-COMP:10193"/>
        <dbReference type="ChEBI" id="CHEBI:15378"/>
        <dbReference type="ChEBI" id="CHEBI:15636"/>
        <dbReference type="ChEBI" id="CHEBI:57453"/>
        <dbReference type="ChEBI" id="CHEBI:57783"/>
        <dbReference type="ChEBI" id="CHEBI:58349"/>
        <dbReference type="ChEBI" id="CHEBI:65315"/>
        <dbReference type="ChEBI" id="CHEBI:74447"/>
        <dbReference type="EC" id="2.1.1.74"/>
    </reaction>
</comment>
<dbReference type="InterPro" id="IPR036188">
    <property type="entry name" value="FAD/NAD-bd_sf"/>
</dbReference>
<dbReference type="FunFam" id="3.50.50.60:FF:000035">
    <property type="entry name" value="Methylenetetrahydrofolate--tRNA-(uracil-5-)-methyltransferase TrmFO"/>
    <property type="match status" value="1"/>
</dbReference>
<dbReference type="Gene3D" id="3.50.50.60">
    <property type="entry name" value="FAD/NAD(P)-binding domain"/>
    <property type="match status" value="2"/>
</dbReference>
<keyword evidence="4 10" id="KW-0285">Flavoprotein</keyword>
<reference evidence="12 13" key="1">
    <citation type="journal article" date="2013" name="PLoS ONE">
        <title>Lactobacillus paracasei comparative genomics: towards species pan-genome definition and exploitation of diversity.</title>
        <authorList>
            <person name="Smokvina T."/>
            <person name="Wels M."/>
            <person name="Polka J."/>
            <person name="Chervaux C."/>
            <person name="Brisse S."/>
            <person name="Boekhorst J."/>
            <person name="van Hylckama Vlieg J.E."/>
            <person name="Siezen R.J."/>
        </authorList>
    </citation>
    <scope>NUCLEOTIDE SEQUENCE [LARGE SCALE GENOMIC DNA]</scope>
    <source>
        <strain evidence="12 13">Lpp126</strain>
    </source>
</reference>
<dbReference type="InterPro" id="IPR004417">
    <property type="entry name" value="TrmFO"/>
</dbReference>
<evidence type="ECO:0000256" key="9">
    <source>
        <dbReference type="ARBA" id="ARBA00023027"/>
    </source>
</evidence>
<dbReference type="HAMAP" id="MF_01037">
    <property type="entry name" value="TrmFO"/>
    <property type="match status" value="1"/>
</dbReference>
<keyword evidence="6 10" id="KW-0819">tRNA processing</keyword>
<keyword evidence="8 10" id="KW-0521">NADP</keyword>
<comment type="catalytic activity">
    <reaction evidence="10">
        <text>uridine(54) in tRNA + (6R)-5,10-methylene-5,6,7,8-tetrahydrofolate + NADH + H(+) = 5-methyluridine(54) in tRNA + (6S)-5,6,7,8-tetrahydrofolate + NAD(+)</text>
        <dbReference type="Rhea" id="RHEA:16873"/>
        <dbReference type="Rhea" id="RHEA-COMP:10167"/>
        <dbReference type="Rhea" id="RHEA-COMP:10193"/>
        <dbReference type="ChEBI" id="CHEBI:15378"/>
        <dbReference type="ChEBI" id="CHEBI:15636"/>
        <dbReference type="ChEBI" id="CHEBI:57453"/>
        <dbReference type="ChEBI" id="CHEBI:57540"/>
        <dbReference type="ChEBI" id="CHEBI:57945"/>
        <dbReference type="ChEBI" id="CHEBI:65315"/>
        <dbReference type="ChEBI" id="CHEBI:74447"/>
        <dbReference type="EC" id="2.1.1.74"/>
    </reaction>
</comment>
<dbReference type="GO" id="GO:0050660">
    <property type="term" value="F:flavin adenine dinucleotide binding"/>
    <property type="evidence" value="ECO:0007669"/>
    <property type="project" value="UniProtKB-UniRule"/>
</dbReference>
<keyword evidence="5 10" id="KW-0808">Transferase</keyword>
<sequence length="408" mass="44724">MRPVKMTPAHHTSNFAELVCTNSLRANQITNAVGLLKEEMRQLHSIIIQSADATAVPAGGALAVDREPFSELVTQKLTSNPHIHVVNEELSAFPDGITVVATGPLTAPGLAQAIVDLNGEAGLSFFDAAAPILDANTINEDIVYKKSRYDRGEAAYLNCPMTKDEFLTFYQALVSAEVAEGHDFEKMTVFEGCMPIEVMAKRGIKTMLFGPLKPVGLEDTRTGKEPYAVVQLRQDNAAASLYNMVGFQTHLKWGEQKRVFRLIPGLENVQIVRYGVMHRNTFMKSPVVLEPTYASKRRPDLFFAGQMTGVEGYVESAASGLIAGTNAARMALGETPLIFPETTAMGSMAHYITHTSAHHFQPMNANFGIMPALTVKVRNKKERNQQLADRALKDLATFQAGMNRVEQV</sequence>
<dbReference type="GO" id="GO:0002098">
    <property type="term" value="P:tRNA wobble uridine modification"/>
    <property type="evidence" value="ECO:0007669"/>
    <property type="project" value="TreeGrafter"/>
</dbReference>
<dbReference type="PROSITE" id="PS01281">
    <property type="entry name" value="GIDA_2"/>
    <property type="match status" value="1"/>
</dbReference>
<keyword evidence="3 10" id="KW-0489">Methyltransferase</keyword>
<dbReference type="GO" id="GO:0005829">
    <property type="term" value="C:cytosol"/>
    <property type="evidence" value="ECO:0007669"/>
    <property type="project" value="TreeGrafter"/>
</dbReference>
<keyword evidence="2 10" id="KW-0963">Cytoplasm</keyword>
<protein>
    <recommendedName>
        <fullName evidence="10">Methylenetetrahydrofolate--tRNA-(uracil-5-)-methyltransferase TrmFO</fullName>
        <ecNumber evidence="10">2.1.1.74</ecNumber>
    </recommendedName>
    <alternativeName>
        <fullName evidence="10">Folate-dependent tRNA (uracil-5-)-methyltransferase</fullName>
    </alternativeName>
    <alternativeName>
        <fullName evidence="10">Folate-dependent tRNA(M-5-U54)-methyltransferase</fullName>
    </alternativeName>
</protein>
<gene>
    <name evidence="10" type="primary">trmFO</name>
    <name evidence="12" type="ORF">Lpp126_16769</name>
</gene>